<dbReference type="PANTHER" id="PTHR43591:SF110">
    <property type="entry name" value="RHODANESE DOMAIN-CONTAINING PROTEIN"/>
    <property type="match status" value="1"/>
</dbReference>
<dbReference type="AlphaFoldDB" id="A0A2N3N8C6"/>
<gene>
    <name evidence="3" type="ORF">jhhlp_004763</name>
</gene>
<reference evidence="3 4" key="1">
    <citation type="journal article" date="2017" name="G3 (Bethesda)">
        <title>First Draft Genome Sequence of the Pathogenic Fungus Lomentospora prolificans (Formerly Scedosporium prolificans).</title>
        <authorList>
            <person name="Luo R."/>
            <person name="Zimin A."/>
            <person name="Workman R."/>
            <person name="Fan Y."/>
            <person name="Pertea G."/>
            <person name="Grossman N."/>
            <person name="Wear M.P."/>
            <person name="Jia B."/>
            <person name="Miller H."/>
            <person name="Casadevall A."/>
            <person name="Timp W."/>
            <person name="Zhang S.X."/>
            <person name="Salzberg S.L."/>
        </authorList>
    </citation>
    <scope>NUCLEOTIDE SEQUENCE [LARGE SCALE GENOMIC DNA]</scope>
    <source>
        <strain evidence="3 4">JHH-5317</strain>
    </source>
</reference>
<feature type="domain" description="Methyltransferase type 11" evidence="2">
    <location>
        <begin position="66"/>
        <end position="159"/>
    </location>
</feature>
<dbReference type="CDD" id="cd02440">
    <property type="entry name" value="AdoMet_MTases"/>
    <property type="match status" value="1"/>
</dbReference>
<sequence>MSRLLELYSLVGNDTTKLRAIYDEWAASYDMELADASQEYVAPALAGAYLLQALGTPSINDGLEILDAGCGTGLVGSHLAVIGAKKIDGVDLSMGMLQVAEKTGAYRSLTTMDLSQTLPLKDQSYDAITCIGTLTQGHVGPSVLHEFTRVTKKGGFIVVTILDAIFSSGGYEETIKHLVTSGRLQIVSAQLEDYRRGQGVRAWMIVLKAI</sequence>
<protein>
    <recommendedName>
        <fullName evidence="2">Methyltransferase type 11 domain-containing protein</fullName>
    </recommendedName>
</protein>
<dbReference type="InterPro" id="IPR013216">
    <property type="entry name" value="Methyltransf_11"/>
</dbReference>
<name>A0A2N3N8C6_9PEZI</name>
<keyword evidence="4" id="KW-1185">Reference proteome</keyword>
<dbReference type="Gene3D" id="3.40.50.150">
    <property type="entry name" value="Vaccinia Virus protein VP39"/>
    <property type="match status" value="1"/>
</dbReference>
<dbReference type="OrthoDB" id="66144at2759"/>
<accession>A0A2N3N8C6</accession>
<comment type="caution">
    <text evidence="3">The sequence shown here is derived from an EMBL/GenBank/DDBJ whole genome shotgun (WGS) entry which is preliminary data.</text>
</comment>
<dbReference type="SUPFAM" id="SSF53335">
    <property type="entry name" value="S-adenosyl-L-methionine-dependent methyltransferases"/>
    <property type="match status" value="1"/>
</dbReference>
<organism evidence="3 4">
    <name type="scientific">Lomentospora prolificans</name>
    <dbReference type="NCBI Taxonomy" id="41688"/>
    <lineage>
        <taxon>Eukaryota</taxon>
        <taxon>Fungi</taxon>
        <taxon>Dikarya</taxon>
        <taxon>Ascomycota</taxon>
        <taxon>Pezizomycotina</taxon>
        <taxon>Sordariomycetes</taxon>
        <taxon>Hypocreomycetidae</taxon>
        <taxon>Microascales</taxon>
        <taxon>Microascaceae</taxon>
        <taxon>Lomentospora</taxon>
    </lineage>
</organism>
<dbReference type="STRING" id="41688.A0A2N3N8C6"/>
<proteinExistence type="inferred from homology"/>
<dbReference type="InterPro" id="IPR029063">
    <property type="entry name" value="SAM-dependent_MTases_sf"/>
</dbReference>
<evidence type="ECO:0000259" key="2">
    <source>
        <dbReference type="Pfam" id="PF08241"/>
    </source>
</evidence>
<dbReference type="Proteomes" id="UP000233524">
    <property type="component" value="Unassembled WGS sequence"/>
</dbReference>
<dbReference type="InParanoid" id="A0A2N3N8C6"/>
<comment type="similarity">
    <text evidence="1">Belongs to the methyltransferase superfamily. LaeA methyltransferase family.</text>
</comment>
<dbReference type="Pfam" id="PF08241">
    <property type="entry name" value="Methyltransf_11"/>
    <property type="match status" value="1"/>
</dbReference>
<dbReference type="EMBL" id="NLAX01000094">
    <property type="protein sequence ID" value="PKS08710.1"/>
    <property type="molecule type" value="Genomic_DNA"/>
</dbReference>
<evidence type="ECO:0000313" key="4">
    <source>
        <dbReference type="Proteomes" id="UP000233524"/>
    </source>
</evidence>
<dbReference type="PANTHER" id="PTHR43591">
    <property type="entry name" value="METHYLTRANSFERASE"/>
    <property type="match status" value="1"/>
</dbReference>
<dbReference type="GO" id="GO:0008757">
    <property type="term" value="F:S-adenosylmethionine-dependent methyltransferase activity"/>
    <property type="evidence" value="ECO:0007669"/>
    <property type="project" value="InterPro"/>
</dbReference>
<evidence type="ECO:0000313" key="3">
    <source>
        <dbReference type="EMBL" id="PKS08710.1"/>
    </source>
</evidence>
<dbReference type="VEuPathDB" id="FungiDB:jhhlp_004763"/>
<evidence type="ECO:0000256" key="1">
    <source>
        <dbReference type="ARBA" id="ARBA00038158"/>
    </source>
</evidence>